<dbReference type="SMART" id="SM00342">
    <property type="entry name" value="HTH_ARAC"/>
    <property type="match status" value="1"/>
</dbReference>
<dbReference type="PANTHER" id="PTHR43436">
    <property type="entry name" value="ARAC-FAMILY TRANSCRIPTIONAL REGULATOR"/>
    <property type="match status" value="1"/>
</dbReference>
<keyword evidence="1" id="KW-0805">Transcription regulation</keyword>
<dbReference type="EMBL" id="SLVX01000034">
    <property type="protein sequence ID" value="TCN34532.1"/>
    <property type="molecule type" value="Genomic_DNA"/>
</dbReference>
<dbReference type="GO" id="GO:0003700">
    <property type="term" value="F:DNA-binding transcription factor activity"/>
    <property type="evidence" value="ECO:0007669"/>
    <property type="project" value="InterPro"/>
</dbReference>
<gene>
    <name evidence="4" type="ORF">EV665_13423</name>
</gene>
<dbReference type="Proteomes" id="UP000295351">
    <property type="component" value="Unassembled WGS sequence"/>
</dbReference>
<accession>A0A4R2C510</accession>
<dbReference type="Pfam" id="PF12833">
    <property type="entry name" value="HTH_18"/>
    <property type="match status" value="1"/>
</dbReference>
<dbReference type="AlphaFoldDB" id="A0A4R2C510"/>
<dbReference type="PROSITE" id="PS01124">
    <property type="entry name" value="HTH_ARAC_FAMILY_2"/>
    <property type="match status" value="1"/>
</dbReference>
<dbReference type="RefSeq" id="WP_133036808.1">
    <property type="nucleotide sequence ID" value="NZ_BAABEI010000003.1"/>
</dbReference>
<protein>
    <submittedName>
        <fullName evidence="4">AraC-like DNA-binding protein</fullName>
    </submittedName>
</protein>
<evidence type="ECO:0000256" key="2">
    <source>
        <dbReference type="ARBA" id="ARBA00023163"/>
    </source>
</evidence>
<dbReference type="GO" id="GO:0043565">
    <property type="term" value="F:sequence-specific DNA binding"/>
    <property type="evidence" value="ECO:0007669"/>
    <property type="project" value="InterPro"/>
</dbReference>
<dbReference type="InterPro" id="IPR009594">
    <property type="entry name" value="Tscrpt_reg_HTH_AraC_N"/>
</dbReference>
<sequence>MNDTLLDIALRHAEDHADRAGIAPCPIAGLSVIRSTHASELQYAVSQPLVALVLQGRKRVRMDNEVFDFGVGDSLIISADVPTVSQITEASVGDPYCSVVMELDKAVLAELAVDIKAAPLAHYSPIRVEPTDEEVKDAAHRMMKLVERPTSLPILGGQMVREFHYWLLCGRHGPAIRRLGWPSSQSQKIGRAINLLRRDFAKPLRVASLAEAAGMSPSTFHQHFKAITSLSPVQFQKQLRLIEARRQMLSGECPPTIAAFNVGYESVPQFTREYARMFGLPPARDTQAALASMRAA</sequence>
<comment type="caution">
    <text evidence="4">The sequence shown here is derived from an EMBL/GenBank/DDBJ whole genome shotgun (WGS) entry which is preliminary data.</text>
</comment>
<dbReference type="SUPFAM" id="SSF46689">
    <property type="entry name" value="Homeodomain-like"/>
    <property type="match status" value="2"/>
</dbReference>
<evidence type="ECO:0000313" key="5">
    <source>
        <dbReference type="Proteomes" id="UP000295351"/>
    </source>
</evidence>
<evidence type="ECO:0000259" key="3">
    <source>
        <dbReference type="PROSITE" id="PS01124"/>
    </source>
</evidence>
<evidence type="ECO:0000313" key="4">
    <source>
        <dbReference type="EMBL" id="TCN34532.1"/>
    </source>
</evidence>
<dbReference type="InterPro" id="IPR018060">
    <property type="entry name" value="HTH_AraC"/>
</dbReference>
<keyword evidence="4" id="KW-0238">DNA-binding</keyword>
<keyword evidence="2" id="KW-0804">Transcription</keyword>
<name>A0A4R2C510_SHIGR</name>
<reference evidence="4 5" key="1">
    <citation type="submission" date="2019-03" db="EMBL/GenBank/DDBJ databases">
        <title>Genomic Encyclopedia of Type Strains, Phase IV (KMG-IV): sequencing the most valuable type-strain genomes for metagenomic binning, comparative biology and taxonomic classification.</title>
        <authorList>
            <person name="Goeker M."/>
        </authorList>
    </citation>
    <scope>NUCLEOTIDE SEQUENCE [LARGE SCALE GENOMIC DNA]</scope>
    <source>
        <strain evidence="4 5">DSM 18401</strain>
    </source>
</reference>
<keyword evidence="5" id="KW-1185">Reference proteome</keyword>
<evidence type="ECO:0000256" key="1">
    <source>
        <dbReference type="ARBA" id="ARBA00023015"/>
    </source>
</evidence>
<organism evidence="4 5">
    <name type="scientific">Shinella granuli</name>
    <dbReference type="NCBI Taxonomy" id="323621"/>
    <lineage>
        <taxon>Bacteria</taxon>
        <taxon>Pseudomonadati</taxon>
        <taxon>Pseudomonadota</taxon>
        <taxon>Alphaproteobacteria</taxon>
        <taxon>Hyphomicrobiales</taxon>
        <taxon>Rhizobiaceae</taxon>
        <taxon>Shinella</taxon>
    </lineage>
</organism>
<dbReference type="PANTHER" id="PTHR43436:SF1">
    <property type="entry name" value="TRANSCRIPTIONAL REGULATORY PROTEIN"/>
    <property type="match status" value="1"/>
</dbReference>
<dbReference type="InterPro" id="IPR009057">
    <property type="entry name" value="Homeodomain-like_sf"/>
</dbReference>
<proteinExistence type="predicted"/>
<dbReference type="Pfam" id="PF06719">
    <property type="entry name" value="AraC_N"/>
    <property type="match status" value="1"/>
</dbReference>
<dbReference type="Gene3D" id="1.10.10.60">
    <property type="entry name" value="Homeodomain-like"/>
    <property type="match status" value="1"/>
</dbReference>
<feature type="domain" description="HTH araC/xylS-type" evidence="3">
    <location>
        <begin position="190"/>
        <end position="288"/>
    </location>
</feature>